<proteinExistence type="predicted"/>
<evidence type="ECO:0000256" key="1">
    <source>
        <dbReference type="SAM" id="MobiDB-lite"/>
    </source>
</evidence>
<organism evidence="3 4">
    <name type="scientific">Methylocapsa palsarum</name>
    <dbReference type="NCBI Taxonomy" id="1612308"/>
    <lineage>
        <taxon>Bacteria</taxon>
        <taxon>Pseudomonadati</taxon>
        <taxon>Pseudomonadota</taxon>
        <taxon>Alphaproteobacteria</taxon>
        <taxon>Hyphomicrobiales</taxon>
        <taxon>Beijerinckiaceae</taxon>
        <taxon>Methylocapsa</taxon>
    </lineage>
</organism>
<dbReference type="RefSeq" id="WP_091677217.1">
    <property type="nucleotide sequence ID" value="NZ_FOSN01000001.1"/>
</dbReference>
<evidence type="ECO:0000256" key="2">
    <source>
        <dbReference type="SAM" id="SignalP"/>
    </source>
</evidence>
<reference evidence="3 4" key="1">
    <citation type="submission" date="2016-10" db="EMBL/GenBank/DDBJ databases">
        <authorList>
            <person name="de Groot N.N."/>
        </authorList>
    </citation>
    <scope>NUCLEOTIDE SEQUENCE [LARGE SCALE GENOMIC DNA]</scope>
    <source>
        <strain evidence="3 4">NE2</strain>
    </source>
</reference>
<dbReference type="EMBL" id="FOSN01000001">
    <property type="protein sequence ID" value="SFK05945.1"/>
    <property type="molecule type" value="Genomic_DNA"/>
</dbReference>
<feature type="chain" id="PRO_5011583907" evidence="2">
    <location>
        <begin position="21"/>
        <end position="70"/>
    </location>
</feature>
<evidence type="ECO:0000313" key="3">
    <source>
        <dbReference type="EMBL" id="SFK05945.1"/>
    </source>
</evidence>
<keyword evidence="2" id="KW-0732">Signal</keyword>
<gene>
    <name evidence="3" type="ORF">SAMN05444581_101561</name>
</gene>
<dbReference type="Proteomes" id="UP000198755">
    <property type="component" value="Unassembled WGS sequence"/>
</dbReference>
<accession>A0A1I3WEL2</accession>
<evidence type="ECO:0000313" key="4">
    <source>
        <dbReference type="Proteomes" id="UP000198755"/>
    </source>
</evidence>
<feature type="region of interest" description="Disordered" evidence="1">
    <location>
        <begin position="45"/>
        <end position="70"/>
    </location>
</feature>
<name>A0A1I3WEL2_9HYPH</name>
<feature type="signal peptide" evidence="2">
    <location>
        <begin position="1"/>
        <end position="20"/>
    </location>
</feature>
<keyword evidence="4" id="KW-1185">Reference proteome</keyword>
<protein>
    <submittedName>
        <fullName evidence="3">Uncharacterized protein</fullName>
    </submittedName>
</protein>
<dbReference type="AlphaFoldDB" id="A0A1I3WEL2"/>
<feature type="compositionally biased region" description="Basic residues" evidence="1">
    <location>
        <begin position="45"/>
        <end position="55"/>
    </location>
</feature>
<sequence>MRYVLAVIFVCAIGMPAASALPNVNPNSISVSASKADPIVHVAKRTRASSSRRSRAGNGGIHPLVGSGGY</sequence>